<sequence length="72" mass="8474">MSERILHQAQAWGFLCQRDGLGNWLIYPKKRTERWQLSQAQAGERWLLVVGGVPQMNMTTEEVLVFLECRLR</sequence>
<name>A0A1U7HNI1_9CYAN</name>
<dbReference type="AlphaFoldDB" id="A0A1U7HNI1"/>
<protein>
    <submittedName>
        <fullName evidence="1">Uncharacterized protein</fullName>
    </submittedName>
</protein>
<dbReference type="RefSeq" id="WP_073598564.1">
    <property type="nucleotide sequence ID" value="NZ_MRCB01000004.1"/>
</dbReference>
<evidence type="ECO:0000313" key="1">
    <source>
        <dbReference type="EMBL" id="OKH25152.1"/>
    </source>
</evidence>
<organism evidence="1 2">
    <name type="scientific">Hydrococcus rivularis NIES-593</name>
    <dbReference type="NCBI Taxonomy" id="1921803"/>
    <lineage>
        <taxon>Bacteria</taxon>
        <taxon>Bacillati</taxon>
        <taxon>Cyanobacteriota</taxon>
        <taxon>Cyanophyceae</taxon>
        <taxon>Pleurocapsales</taxon>
        <taxon>Hydrococcaceae</taxon>
        <taxon>Hydrococcus</taxon>
    </lineage>
</organism>
<dbReference type="Proteomes" id="UP000186868">
    <property type="component" value="Unassembled WGS sequence"/>
</dbReference>
<dbReference type="EMBL" id="MRCB01000004">
    <property type="protein sequence ID" value="OKH25152.1"/>
    <property type="molecule type" value="Genomic_DNA"/>
</dbReference>
<accession>A0A1U7HNI1</accession>
<proteinExistence type="predicted"/>
<dbReference type="OrthoDB" id="583616at2"/>
<gene>
    <name evidence="1" type="ORF">NIES593_05145</name>
</gene>
<evidence type="ECO:0000313" key="2">
    <source>
        <dbReference type="Proteomes" id="UP000186868"/>
    </source>
</evidence>
<comment type="caution">
    <text evidence="1">The sequence shown here is derived from an EMBL/GenBank/DDBJ whole genome shotgun (WGS) entry which is preliminary data.</text>
</comment>
<reference evidence="1 2" key="1">
    <citation type="submission" date="2016-11" db="EMBL/GenBank/DDBJ databases">
        <title>Draft Genome Sequences of Nine Cyanobacterial Strains from Diverse Habitats.</title>
        <authorList>
            <person name="Zhu T."/>
            <person name="Hou S."/>
            <person name="Lu X."/>
            <person name="Hess W.R."/>
        </authorList>
    </citation>
    <scope>NUCLEOTIDE SEQUENCE [LARGE SCALE GENOMIC DNA]</scope>
    <source>
        <strain evidence="1 2">NIES-593</strain>
    </source>
</reference>
<keyword evidence="2" id="KW-1185">Reference proteome</keyword>